<dbReference type="PANTHER" id="PTHR42924">
    <property type="entry name" value="EXONUCLEASE"/>
    <property type="match status" value="1"/>
</dbReference>
<feature type="non-terminal residue" evidence="2">
    <location>
        <position position="104"/>
    </location>
</feature>
<name>A0A0F9DUD6_9ZZZZ</name>
<reference evidence="2" key="1">
    <citation type="journal article" date="2015" name="Nature">
        <title>Complex archaea that bridge the gap between prokaryotes and eukaryotes.</title>
        <authorList>
            <person name="Spang A."/>
            <person name="Saw J.H."/>
            <person name="Jorgensen S.L."/>
            <person name="Zaremba-Niedzwiedzka K."/>
            <person name="Martijn J."/>
            <person name="Lind A.E."/>
            <person name="van Eijk R."/>
            <person name="Schleper C."/>
            <person name="Guy L."/>
            <person name="Ettema T.J."/>
        </authorList>
    </citation>
    <scope>NUCLEOTIDE SEQUENCE</scope>
</reference>
<dbReference type="InterPro" id="IPR004013">
    <property type="entry name" value="PHP_dom"/>
</dbReference>
<proteinExistence type="predicted"/>
<protein>
    <recommendedName>
        <fullName evidence="1">Polymerase/histidinol phosphatase N-terminal domain-containing protein</fullName>
    </recommendedName>
</protein>
<dbReference type="GO" id="GO:0004534">
    <property type="term" value="F:5'-3' RNA exonuclease activity"/>
    <property type="evidence" value="ECO:0007669"/>
    <property type="project" value="TreeGrafter"/>
</dbReference>
<feature type="domain" description="Polymerase/histidinol phosphatase N-terminal" evidence="1">
    <location>
        <begin position="14"/>
        <end position="79"/>
    </location>
</feature>
<accession>A0A0F9DUD6</accession>
<dbReference type="GO" id="GO:0035312">
    <property type="term" value="F:5'-3' DNA exonuclease activity"/>
    <property type="evidence" value="ECO:0007669"/>
    <property type="project" value="TreeGrafter"/>
</dbReference>
<dbReference type="InterPro" id="IPR052018">
    <property type="entry name" value="PHP_domain"/>
</dbReference>
<dbReference type="SMART" id="SM00481">
    <property type="entry name" value="POLIIIAc"/>
    <property type="match status" value="1"/>
</dbReference>
<dbReference type="Pfam" id="PF02811">
    <property type="entry name" value="PHP"/>
    <property type="match status" value="1"/>
</dbReference>
<dbReference type="SUPFAM" id="SSF89550">
    <property type="entry name" value="PHP domain-like"/>
    <property type="match status" value="1"/>
</dbReference>
<sequence length="104" mass="11323">MTAFYRKMSTMTQFDLHTHSTASDGSLSPTELVKRAKLQGVTHLALTDHDGTEGIREAQDIAQEEDICLIPGVEISVSWHGATVHIVGLHVDVENDALQKGLSL</sequence>
<dbReference type="CDD" id="cd07438">
    <property type="entry name" value="PHP_HisPPase_AMP"/>
    <property type="match status" value="1"/>
</dbReference>
<dbReference type="PANTHER" id="PTHR42924:SF3">
    <property type="entry name" value="POLYMERASE_HISTIDINOL PHOSPHATASE N-TERMINAL DOMAIN-CONTAINING PROTEIN"/>
    <property type="match status" value="1"/>
</dbReference>
<comment type="caution">
    <text evidence="2">The sequence shown here is derived from an EMBL/GenBank/DDBJ whole genome shotgun (WGS) entry which is preliminary data.</text>
</comment>
<organism evidence="2">
    <name type="scientific">marine sediment metagenome</name>
    <dbReference type="NCBI Taxonomy" id="412755"/>
    <lineage>
        <taxon>unclassified sequences</taxon>
        <taxon>metagenomes</taxon>
        <taxon>ecological metagenomes</taxon>
    </lineage>
</organism>
<dbReference type="Gene3D" id="3.20.20.140">
    <property type="entry name" value="Metal-dependent hydrolases"/>
    <property type="match status" value="1"/>
</dbReference>
<evidence type="ECO:0000259" key="1">
    <source>
        <dbReference type="SMART" id="SM00481"/>
    </source>
</evidence>
<dbReference type="InterPro" id="IPR016195">
    <property type="entry name" value="Pol/histidinol_Pase-like"/>
</dbReference>
<gene>
    <name evidence="2" type="ORF">LCGC14_2447110</name>
</gene>
<dbReference type="AlphaFoldDB" id="A0A0F9DUD6"/>
<dbReference type="InterPro" id="IPR003141">
    <property type="entry name" value="Pol/His_phosphatase_N"/>
</dbReference>
<dbReference type="EMBL" id="LAZR01037797">
    <property type="protein sequence ID" value="KKL21276.1"/>
    <property type="molecule type" value="Genomic_DNA"/>
</dbReference>
<evidence type="ECO:0000313" key="2">
    <source>
        <dbReference type="EMBL" id="KKL21276.1"/>
    </source>
</evidence>